<dbReference type="PIRSF" id="PIRSF016578">
    <property type="entry name" value="HsaA"/>
    <property type="match status" value="1"/>
</dbReference>
<dbReference type="InterPro" id="IPR046373">
    <property type="entry name" value="Acyl-CoA_Oxase/DH_mid-dom_sf"/>
</dbReference>
<evidence type="ECO:0000313" key="9">
    <source>
        <dbReference type="EMBL" id="MDO7843169.1"/>
    </source>
</evidence>
<dbReference type="Gene3D" id="1.10.540.10">
    <property type="entry name" value="Acyl-CoA dehydrogenase/oxidase, N-terminal domain"/>
    <property type="match status" value="1"/>
</dbReference>
<dbReference type="InterPro" id="IPR006089">
    <property type="entry name" value="Acyl-CoA_DH_CS"/>
</dbReference>
<evidence type="ECO:0000256" key="1">
    <source>
        <dbReference type="ARBA" id="ARBA00001974"/>
    </source>
</evidence>
<accession>A0ABT9A1C0</accession>
<feature type="domain" description="Acyl-CoA oxidase/dehydrogenase middle" evidence="7">
    <location>
        <begin position="129"/>
        <end position="224"/>
    </location>
</feature>
<dbReference type="Gene3D" id="2.40.110.10">
    <property type="entry name" value="Butyryl-CoA Dehydrogenase, subunit A, domain 2"/>
    <property type="match status" value="1"/>
</dbReference>
<comment type="cofactor">
    <cofactor evidence="1 5">
        <name>FAD</name>
        <dbReference type="ChEBI" id="CHEBI:57692"/>
    </cofactor>
</comment>
<evidence type="ECO:0000313" key="10">
    <source>
        <dbReference type="Proteomes" id="UP001176468"/>
    </source>
</evidence>
<evidence type="ECO:0000256" key="5">
    <source>
        <dbReference type="RuleBase" id="RU362125"/>
    </source>
</evidence>
<dbReference type="SUPFAM" id="SSF47203">
    <property type="entry name" value="Acyl-CoA dehydrogenase C-terminal domain-like"/>
    <property type="match status" value="1"/>
</dbReference>
<dbReference type="InterPro" id="IPR009075">
    <property type="entry name" value="AcylCo_DH/oxidase_C"/>
</dbReference>
<evidence type="ECO:0000256" key="3">
    <source>
        <dbReference type="ARBA" id="ARBA00022630"/>
    </source>
</evidence>
<keyword evidence="10" id="KW-1185">Reference proteome</keyword>
<dbReference type="Pfam" id="PF00441">
    <property type="entry name" value="Acyl-CoA_dh_1"/>
    <property type="match status" value="1"/>
</dbReference>
<dbReference type="RefSeq" id="WP_304561625.1">
    <property type="nucleotide sequence ID" value="NZ_JAUQSZ010000008.1"/>
</dbReference>
<dbReference type="SUPFAM" id="SSF56645">
    <property type="entry name" value="Acyl-CoA dehydrogenase NM domain-like"/>
    <property type="match status" value="1"/>
</dbReference>
<gene>
    <name evidence="9" type="ORF">Q5H94_12615</name>
</gene>
<keyword evidence="4 5" id="KW-0274">FAD</keyword>
<feature type="domain" description="Acyl-CoA dehydrogenase/oxidase C-terminal" evidence="6">
    <location>
        <begin position="237"/>
        <end position="384"/>
    </location>
</feature>
<dbReference type="InterPro" id="IPR013786">
    <property type="entry name" value="AcylCoA_DH/ox_N"/>
</dbReference>
<dbReference type="InterPro" id="IPR006091">
    <property type="entry name" value="Acyl-CoA_Oxase/DH_mid-dom"/>
</dbReference>
<dbReference type="InterPro" id="IPR037069">
    <property type="entry name" value="AcylCoA_DH/ox_N_sf"/>
</dbReference>
<protein>
    <submittedName>
        <fullName evidence="9">Acyl-CoA dehydrogenase family protein</fullName>
    </submittedName>
</protein>
<dbReference type="InterPro" id="IPR036250">
    <property type="entry name" value="AcylCo_DH-like_C"/>
</dbReference>
<dbReference type="Gene3D" id="1.20.140.10">
    <property type="entry name" value="Butyryl-CoA Dehydrogenase, subunit A, domain 3"/>
    <property type="match status" value="1"/>
</dbReference>
<dbReference type="Proteomes" id="UP001176468">
    <property type="component" value="Unassembled WGS sequence"/>
</dbReference>
<dbReference type="PANTHER" id="PTHR43884:SF12">
    <property type="entry name" value="ISOVALERYL-COA DEHYDROGENASE, MITOCHONDRIAL-RELATED"/>
    <property type="match status" value="1"/>
</dbReference>
<dbReference type="PANTHER" id="PTHR43884">
    <property type="entry name" value="ACYL-COA DEHYDROGENASE"/>
    <property type="match status" value="1"/>
</dbReference>
<dbReference type="Pfam" id="PF02770">
    <property type="entry name" value="Acyl-CoA_dh_M"/>
    <property type="match status" value="1"/>
</dbReference>
<sequence>MNDMTPLATSASREELEALRDVMRDFGKNEIRPRIRDLELAGEFPREIYRQLGELGAYGTMIPENMGGSGMGFEALAIVSEELAYAYPPLSAGMNLQAATVPLTIRNWGTPEQIEKYVAKLISAEILGCNGMSEPDGGTDFLGAMRTVAVRDGDDYIINGTKMWITNANVADVAIIYCKTDPKAKHKGVSAFLVPTDTPGFAASRVKCRVLGNLMPTNGLTFTDMRVPASCMLGAEGEGFKVAMTAMDFGRLTVAARSLGLTRACLDASLEYADLRTAFGEKIGSFQMIKHQLADMVVEVAAATELVYKAARMYDAGDIATRESSIAKYYVGEVCNRAAQATAEIFGGYAFSDELPISIYLNFAKLWQTGEGSANLQRILIADDALGWKLMDRHAQKVRNA</sequence>
<keyword evidence="5" id="KW-0560">Oxidoreductase</keyword>
<reference evidence="9" key="1">
    <citation type="submission" date="2023-07" db="EMBL/GenBank/DDBJ databases">
        <authorList>
            <person name="Kim M.K."/>
        </authorList>
    </citation>
    <scope>NUCLEOTIDE SEQUENCE</scope>
    <source>
        <strain evidence="9">CA1-15</strain>
    </source>
</reference>
<comment type="caution">
    <text evidence="9">The sequence shown here is derived from an EMBL/GenBank/DDBJ whole genome shotgun (WGS) entry which is preliminary data.</text>
</comment>
<name>A0ABT9A1C0_9SPHN</name>
<evidence type="ECO:0000259" key="7">
    <source>
        <dbReference type="Pfam" id="PF02770"/>
    </source>
</evidence>
<evidence type="ECO:0000259" key="6">
    <source>
        <dbReference type="Pfam" id="PF00441"/>
    </source>
</evidence>
<keyword evidence="3 5" id="KW-0285">Flavoprotein</keyword>
<proteinExistence type="inferred from homology"/>
<evidence type="ECO:0000259" key="8">
    <source>
        <dbReference type="Pfam" id="PF02771"/>
    </source>
</evidence>
<evidence type="ECO:0000256" key="4">
    <source>
        <dbReference type="ARBA" id="ARBA00022827"/>
    </source>
</evidence>
<organism evidence="9 10">
    <name type="scientific">Sphingomonas immobilis</name>
    <dbReference type="NCBI Taxonomy" id="3063997"/>
    <lineage>
        <taxon>Bacteria</taxon>
        <taxon>Pseudomonadati</taxon>
        <taxon>Pseudomonadota</taxon>
        <taxon>Alphaproteobacteria</taxon>
        <taxon>Sphingomonadales</taxon>
        <taxon>Sphingomonadaceae</taxon>
        <taxon>Sphingomonas</taxon>
    </lineage>
</organism>
<feature type="domain" description="Acyl-CoA dehydrogenase/oxidase N-terminal" evidence="8">
    <location>
        <begin position="14"/>
        <end position="125"/>
    </location>
</feature>
<dbReference type="InterPro" id="IPR009100">
    <property type="entry name" value="AcylCoA_DH/oxidase_NM_dom_sf"/>
</dbReference>
<dbReference type="EMBL" id="JAUQSZ010000008">
    <property type="protein sequence ID" value="MDO7843169.1"/>
    <property type="molecule type" value="Genomic_DNA"/>
</dbReference>
<dbReference type="PROSITE" id="PS00072">
    <property type="entry name" value="ACYL_COA_DH_1"/>
    <property type="match status" value="1"/>
</dbReference>
<dbReference type="Pfam" id="PF02771">
    <property type="entry name" value="Acyl-CoA_dh_N"/>
    <property type="match status" value="1"/>
</dbReference>
<evidence type="ECO:0000256" key="2">
    <source>
        <dbReference type="ARBA" id="ARBA00009347"/>
    </source>
</evidence>
<comment type="similarity">
    <text evidence="2 5">Belongs to the acyl-CoA dehydrogenase family.</text>
</comment>